<proteinExistence type="predicted"/>
<accession>A0A4Q1BVZ2</accession>
<dbReference type="PROSITE" id="PS50016">
    <property type="entry name" value="ZF_PHD_2"/>
    <property type="match status" value="1"/>
</dbReference>
<keyword evidence="1" id="KW-0479">Metal-binding</keyword>
<dbReference type="PANTHER" id="PTHR47636:SF1">
    <property type="entry name" value="TRANSCRIPTIONAL REGULATORY PROTEIN RCO1"/>
    <property type="match status" value="1"/>
</dbReference>
<organism evidence="7 8">
    <name type="scientific">Tremella mesenterica</name>
    <name type="common">Jelly fungus</name>
    <dbReference type="NCBI Taxonomy" id="5217"/>
    <lineage>
        <taxon>Eukaryota</taxon>
        <taxon>Fungi</taxon>
        <taxon>Dikarya</taxon>
        <taxon>Basidiomycota</taxon>
        <taxon>Agaricomycotina</taxon>
        <taxon>Tremellomycetes</taxon>
        <taxon>Tremellales</taxon>
        <taxon>Tremellaceae</taxon>
        <taxon>Tremella</taxon>
    </lineage>
</organism>
<dbReference type="SUPFAM" id="SSF57903">
    <property type="entry name" value="FYVE/PHD zinc finger"/>
    <property type="match status" value="2"/>
</dbReference>
<feature type="region of interest" description="Disordered" evidence="5">
    <location>
        <begin position="578"/>
        <end position="597"/>
    </location>
</feature>
<feature type="compositionally biased region" description="Polar residues" evidence="5">
    <location>
        <begin position="180"/>
        <end position="198"/>
    </location>
</feature>
<feature type="compositionally biased region" description="Low complexity" evidence="5">
    <location>
        <begin position="152"/>
        <end position="163"/>
    </location>
</feature>
<dbReference type="OrthoDB" id="5876363at2759"/>
<dbReference type="Proteomes" id="UP000289152">
    <property type="component" value="Unassembled WGS sequence"/>
</dbReference>
<dbReference type="AlphaFoldDB" id="A0A4Q1BVZ2"/>
<dbReference type="GO" id="GO:0032221">
    <property type="term" value="C:Rpd3S complex"/>
    <property type="evidence" value="ECO:0007669"/>
    <property type="project" value="TreeGrafter"/>
</dbReference>
<sequence>MSFNPPVISTFPHTLPLPHHHQGVPDVHTHPHLQTDTATTVTRGADVDTVPYPQPVALLSLPFQPQQPQVVPPTNINMVDHMSLPLEEDVDKVVHDVNMHVQRSDEALIRQPSPTTQHINLVFKLPPGRRDSPRSVDTPTGTGTIAGDGDSRTSSPSSPSVRVMVDGGSDGVARKKRKTGSNSHLAQQLSSQGTSHNTPLEDHPDRSTPLSIFAPPPPSDLPDALQEIVRPVVADNDGMVKDAAEGFENRLRHTRARLESVRSGVNASGRGVKVGGAPRTSNISGRKPRKSKATDEIPNQDFCSACRGIGKFLCCDGCPRSFHFMCLDPPLLIDQLPEEETWYCRKCRAERNKAENASPAKEKEKELKPIPACFKLLTKKLEEENPVQFRLPDDIRHYFSGEVQEGPGGEYVDHEETRTRIDRKGFQEERDGTRLRDGKRPVSCYQCGGSSIPLGSLITDPGIAWRQIVSCDYCALHWHLDCLTPPLASMPNSGRKWMCPNHVEQAMARRRTVKSGLETIDVESVGTPNNGNILILPDDQPGLHYEDFVINKKRYRVPEMVIKLDFWDKLRARRQQAEEAAKPKEEDTEDEVSSVEEEPLPYVQKTTVTQADLDAANLVLGLTTPISAPLTQTSHSSQTPTTPRLVTPHTALHHSDISESGRTESNQSVPRKIMLRLGRPVTVPGSEWSAVA</sequence>
<evidence type="ECO:0000313" key="8">
    <source>
        <dbReference type="Proteomes" id="UP000289152"/>
    </source>
</evidence>
<feature type="region of interest" description="Disordered" evidence="5">
    <location>
        <begin position="267"/>
        <end position="294"/>
    </location>
</feature>
<feature type="domain" description="PHD-type" evidence="6">
    <location>
        <begin position="300"/>
        <end position="350"/>
    </location>
</feature>
<evidence type="ECO:0000313" key="7">
    <source>
        <dbReference type="EMBL" id="RXK42323.1"/>
    </source>
</evidence>
<reference evidence="7 8" key="1">
    <citation type="submission" date="2016-06" db="EMBL/GenBank/DDBJ databases">
        <title>Evolution of pathogenesis and genome organization in the Tremellales.</title>
        <authorList>
            <person name="Cuomo C."/>
            <person name="Litvintseva A."/>
            <person name="Heitman J."/>
            <person name="Chen Y."/>
            <person name="Sun S."/>
            <person name="Springer D."/>
            <person name="Dromer F."/>
            <person name="Young S."/>
            <person name="Zeng Q."/>
            <person name="Chapman S."/>
            <person name="Gujja S."/>
            <person name="Saif S."/>
            <person name="Birren B."/>
        </authorList>
    </citation>
    <scope>NUCLEOTIDE SEQUENCE [LARGE SCALE GENOMIC DNA]</scope>
    <source>
        <strain evidence="7 8">ATCC 28783</strain>
    </source>
</reference>
<evidence type="ECO:0000256" key="4">
    <source>
        <dbReference type="PROSITE-ProRule" id="PRU00146"/>
    </source>
</evidence>
<dbReference type="InterPro" id="IPR013083">
    <property type="entry name" value="Znf_RING/FYVE/PHD"/>
</dbReference>
<dbReference type="STRING" id="5217.A0A4Q1BVZ2"/>
<dbReference type="InterPro" id="IPR019786">
    <property type="entry name" value="Zinc_finger_PHD-type_CS"/>
</dbReference>
<dbReference type="SMART" id="SM00249">
    <property type="entry name" value="PHD"/>
    <property type="match status" value="2"/>
</dbReference>
<dbReference type="VEuPathDB" id="FungiDB:TREMEDRAFT_32134"/>
<gene>
    <name evidence="7" type="ORF">M231_00313</name>
</gene>
<feature type="compositionally biased region" description="Acidic residues" evidence="5">
    <location>
        <begin position="586"/>
        <end position="597"/>
    </location>
</feature>
<dbReference type="GO" id="GO:0006357">
    <property type="term" value="P:regulation of transcription by RNA polymerase II"/>
    <property type="evidence" value="ECO:0007669"/>
    <property type="project" value="TreeGrafter"/>
</dbReference>
<dbReference type="InterPro" id="IPR011011">
    <property type="entry name" value="Znf_FYVE_PHD"/>
</dbReference>
<evidence type="ECO:0000256" key="5">
    <source>
        <dbReference type="SAM" id="MobiDB-lite"/>
    </source>
</evidence>
<feature type="region of interest" description="Disordered" evidence="5">
    <location>
        <begin position="123"/>
        <end position="222"/>
    </location>
</feature>
<dbReference type="PANTHER" id="PTHR47636">
    <property type="entry name" value="TRANSCRIPTIONAL REGULATORY PROTEIN RCO1"/>
    <property type="match status" value="1"/>
</dbReference>
<evidence type="ECO:0000256" key="1">
    <source>
        <dbReference type="ARBA" id="ARBA00022723"/>
    </source>
</evidence>
<dbReference type="CDD" id="cd15535">
    <property type="entry name" value="PHD1_Rco1"/>
    <property type="match status" value="1"/>
</dbReference>
<dbReference type="EMBL" id="SDIL01000002">
    <property type="protein sequence ID" value="RXK42323.1"/>
    <property type="molecule type" value="Genomic_DNA"/>
</dbReference>
<comment type="caution">
    <text evidence="7">The sequence shown here is derived from an EMBL/GenBank/DDBJ whole genome shotgun (WGS) entry which is preliminary data.</text>
</comment>
<dbReference type="GO" id="GO:0008270">
    <property type="term" value="F:zinc ion binding"/>
    <property type="evidence" value="ECO:0007669"/>
    <property type="project" value="UniProtKB-KW"/>
</dbReference>
<dbReference type="Pfam" id="PF00628">
    <property type="entry name" value="PHD"/>
    <property type="match status" value="2"/>
</dbReference>
<evidence type="ECO:0000256" key="2">
    <source>
        <dbReference type="ARBA" id="ARBA00022771"/>
    </source>
</evidence>
<dbReference type="CDD" id="cd15534">
    <property type="entry name" value="PHD2_PHF12_Rco1"/>
    <property type="match status" value="1"/>
</dbReference>
<name>A0A4Q1BVZ2_TREME</name>
<keyword evidence="3" id="KW-0862">Zinc</keyword>
<dbReference type="InterPro" id="IPR052819">
    <property type="entry name" value="Chromatin_regulatory_protein"/>
</dbReference>
<dbReference type="PROSITE" id="PS01359">
    <property type="entry name" value="ZF_PHD_1"/>
    <property type="match status" value="1"/>
</dbReference>
<protein>
    <recommendedName>
        <fullName evidence="6">PHD-type domain-containing protein</fullName>
    </recommendedName>
</protein>
<keyword evidence="8" id="KW-1185">Reference proteome</keyword>
<evidence type="ECO:0000259" key="6">
    <source>
        <dbReference type="PROSITE" id="PS50016"/>
    </source>
</evidence>
<dbReference type="Gene3D" id="3.30.40.10">
    <property type="entry name" value="Zinc/RING finger domain, C3HC4 (zinc finger)"/>
    <property type="match status" value="2"/>
</dbReference>
<evidence type="ECO:0000256" key="3">
    <source>
        <dbReference type="ARBA" id="ARBA00022833"/>
    </source>
</evidence>
<dbReference type="InParanoid" id="A0A4Q1BVZ2"/>
<dbReference type="InterPro" id="IPR001965">
    <property type="entry name" value="Znf_PHD"/>
</dbReference>
<keyword evidence="2 4" id="KW-0863">Zinc-finger</keyword>
<dbReference type="InterPro" id="IPR019787">
    <property type="entry name" value="Znf_PHD-finger"/>
</dbReference>